<evidence type="ECO:0000259" key="14">
    <source>
        <dbReference type="Pfam" id="PF11838"/>
    </source>
</evidence>
<evidence type="ECO:0000256" key="1">
    <source>
        <dbReference type="ARBA" id="ARBA00004609"/>
    </source>
</evidence>
<reference evidence="16" key="1">
    <citation type="submission" date="2020-02" db="EMBL/GenBank/DDBJ databases">
        <title>Relaxed selection underlies rapid genomic changes in the transitions from sociality to social parasitism in ants.</title>
        <authorList>
            <person name="Bi X."/>
        </authorList>
    </citation>
    <scope>NUCLEOTIDE SEQUENCE</scope>
    <source>
        <strain evidence="16">BGI-DK2013a</strain>
        <tissue evidence="16">Whole body</tissue>
    </source>
</reference>
<dbReference type="Pfam" id="PF17900">
    <property type="entry name" value="Peptidase_M1_N"/>
    <property type="match status" value="2"/>
</dbReference>
<dbReference type="GO" id="GO:0042277">
    <property type="term" value="F:peptide binding"/>
    <property type="evidence" value="ECO:0007669"/>
    <property type="project" value="TreeGrafter"/>
</dbReference>
<dbReference type="PANTHER" id="PTHR11533:SF294">
    <property type="entry name" value="THYROTROPIN-RELEASING HORMONE-DEGRADING ECTOENZYME"/>
    <property type="match status" value="1"/>
</dbReference>
<keyword evidence="7 10" id="KW-0862">Zinc</keyword>
<feature type="chain" id="PRO_5032702570" evidence="12">
    <location>
        <begin position="23"/>
        <end position="1490"/>
    </location>
</feature>
<evidence type="ECO:0000256" key="9">
    <source>
        <dbReference type="ARBA" id="ARBA00023288"/>
    </source>
</evidence>
<dbReference type="InterPro" id="IPR027268">
    <property type="entry name" value="Peptidase_M4/M1_CTD_sf"/>
</dbReference>
<dbReference type="SUPFAM" id="SSF55486">
    <property type="entry name" value="Metalloproteases ('zincins'), catalytic domain"/>
    <property type="match status" value="2"/>
</dbReference>
<keyword evidence="8" id="KW-0482">Metalloprotease</keyword>
<dbReference type="InterPro" id="IPR042097">
    <property type="entry name" value="Aminopeptidase_N-like_N_sf"/>
</dbReference>
<comment type="similarity">
    <text evidence="2">Belongs to the peptidase M1 family.</text>
</comment>
<dbReference type="Pfam" id="PF11838">
    <property type="entry name" value="ERAP1_C"/>
    <property type="match status" value="2"/>
</dbReference>
<evidence type="ECO:0000256" key="11">
    <source>
        <dbReference type="PIRSR" id="PIRSR634016-4"/>
    </source>
</evidence>
<keyword evidence="3" id="KW-0325">Glycoprotein</keyword>
<evidence type="ECO:0000313" key="17">
    <source>
        <dbReference type="Proteomes" id="UP000667349"/>
    </source>
</evidence>
<keyword evidence="3" id="KW-0336">GPI-anchor</keyword>
<dbReference type="GO" id="GO:0005737">
    <property type="term" value="C:cytoplasm"/>
    <property type="evidence" value="ECO:0007669"/>
    <property type="project" value="TreeGrafter"/>
</dbReference>
<dbReference type="InterPro" id="IPR034016">
    <property type="entry name" value="M1_APN-typ"/>
</dbReference>
<dbReference type="GO" id="GO:0070006">
    <property type="term" value="F:metalloaminopeptidase activity"/>
    <property type="evidence" value="ECO:0007669"/>
    <property type="project" value="TreeGrafter"/>
</dbReference>
<dbReference type="Gene3D" id="1.25.50.20">
    <property type="match status" value="1"/>
</dbReference>
<feature type="non-terminal residue" evidence="16">
    <location>
        <position position="1490"/>
    </location>
</feature>
<dbReference type="Proteomes" id="UP000667349">
    <property type="component" value="Unassembled WGS sequence"/>
</dbReference>
<evidence type="ECO:0000259" key="15">
    <source>
        <dbReference type="Pfam" id="PF17900"/>
    </source>
</evidence>
<keyword evidence="16" id="KW-0031">Aminopeptidase</keyword>
<dbReference type="InterPro" id="IPR001930">
    <property type="entry name" value="Peptidase_M1"/>
</dbReference>
<feature type="domain" description="Aminopeptidase N-like N-terminal" evidence="15">
    <location>
        <begin position="49"/>
        <end position="248"/>
    </location>
</feature>
<dbReference type="InterPro" id="IPR014782">
    <property type="entry name" value="Peptidase_M1_dom"/>
</dbReference>
<dbReference type="Gene3D" id="1.10.3480.20">
    <property type="match status" value="1"/>
</dbReference>
<dbReference type="Pfam" id="PF01433">
    <property type="entry name" value="Peptidase_M1"/>
    <property type="match status" value="1"/>
</dbReference>
<feature type="domain" description="ERAP1-like C-terminal" evidence="14">
    <location>
        <begin position="405"/>
        <end position="672"/>
    </location>
</feature>
<dbReference type="Gene3D" id="1.10.390.10">
    <property type="entry name" value="Neutral Protease Domain 2"/>
    <property type="match status" value="2"/>
</dbReference>
<dbReference type="PANTHER" id="PTHR11533">
    <property type="entry name" value="PROTEASE M1 ZINC METALLOPROTEASE"/>
    <property type="match status" value="1"/>
</dbReference>
<dbReference type="InterPro" id="IPR050344">
    <property type="entry name" value="Peptidase_M1_aminopeptidases"/>
</dbReference>
<dbReference type="InterPro" id="IPR024571">
    <property type="entry name" value="ERAP1-like_C_dom"/>
</dbReference>
<dbReference type="SUPFAM" id="SSF63737">
    <property type="entry name" value="Leukotriene A4 hydrolase N-terminal domain"/>
    <property type="match status" value="2"/>
</dbReference>
<comment type="subcellular location">
    <subcellularLocation>
        <location evidence="1">Cell membrane</location>
        <topology evidence="1">Lipid-anchor</topology>
        <topology evidence="1">GPI-anchor</topology>
    </subcellularLocation>
</comment>
<dbReference type="GO" id="GO:0005615">
    <property type="term" value="C:extracellular space"/>
    <property type="evidence" value="ECO:0007669"/>
    <property type="project" value="TreeGrafter"/>
</dbReference>
<feature type="domain" description="Aminopeptidase N-like N-terminal" evidence="15">
    <location>
        <begin position="684"/>
        <end position="873"/>
    </location>
</feature>
<dbReference type="GO" id="GO:0043171">
    <property type="term" value="P:peptide catabolic process"/>
    <property type="evidence" value="ECO:0007669"/>
    <property type="project" value="TreeGrafter"/>
</dbReference>
<feature type="domain" description="Peptidase M1 membrane alanine aminopeptidase" evidence="13">
    <location>
        <begin position="934"/>
        <end position="1137"/>
    </location>
</feature>
<dbReference type="GO" id="GO:0005886">
    <property type="term" value="C:plasma membrane"/>
    <property type="evidence" value="ECO:0007669"/>
    <property type="project" value="UniProtKB-SubCell"/>
</dbReference>
<dbReference type="GO" id="GO:0008270">
    <property type="term" value="F:zinc ion binding"/>
    <property type="evidence" value="ECO:0007669"/>
    <property type="project" value="InterPro"/>
</dbReference>
<dbReference type="EMBL" id="JAANHZ010000333">
    <property type="protein sequence ID" value="KAG5312128.1"/>
    <property type="molecule type" value="Genomic_DNA"/>
</dbReference>
<evidence type="ECO:0000256" key="6">
    <source>
        <dbReference type="ARBA" id="ARBA00022801"/>
    </source>
</evidence>
<feature type="site" description="Transition state stabilizer" evidence="11">
    <location>
        <position position="1068"/>
    </location>
</feature>
<feature type="binding site" evidence="10">
    <location>
        <position position="1005"/>
    </location>
    <ligand>
        <name>Zn(2+)</name>
        <dbReference type="ChEBI" id="CHEBI:29105"/>
        <note>catalytic</note>
    </ligand>
</feature>
<gene>
    <name evidence="16" type="primary">Lvrn</name>
    <name evidence="16" type="ORF">G6Z75_0010396</name>
</gene>
<proteinExistence type="inferred from homology"/>
<dbReference type="PRINTS" id="PR00756">
    <property type="entry name" value="ALADIPTASE"/>
</dbReference>
<keyword evidence="3" id="KW-0472">Membrane</keyword>
<dbReference type="CDD" id="cd09601">
    <property type="entry name" value="M1_APN-Q_like"/>
    <property type="match status" value="1"/>
</dbReference>
<evidence type="ECO:0000256" key="2">
    <source>
        <dbReference type="ARBA" id="ARBA00010136"/>
    </source>
</evidence>
<keyword evidence="9" id="KW-0449">Lipoprotein</keyword>
<evidence type="ECO:0000256" key="7">
    <source>
        <dbReference type="ARBA" id="ARBA00022833"/>
    </source>
</evidence>
<keyword evidence="12" id="KW-0732">Signal</keyword>
<evidence type="ECO:0000256" key="8">
    <source>
        <dbReference type="ARBA" id="ARBA00023049"/>
    </source>
</evidence>
<evidence type="ECO:0000256" key="5">
    <source>
        <dbReference type="ARBA" id="ARBA00022723"/>
    </source>
</evidence>
<dbReference type="GO" id="GO:0006508">
    <property type="term" value="P:proteolysis"/>
    <property type="evidence" value="ECO:0007669"/>
    <property type="project" value="UniProtKB-KW"/>
</dbReference>
<keyword evidence="17" id="KW-1185">Reference proteome</keyword>
<evidence type="ECO:0000256" key="3">
    <source>
        <dbReference type="ARBA" id="ARBA00022622"/>
    </source>
</evidence>
<evidence type="ECO:0000256" key="12">
    <source>
        <dbReference type="SAM" id="SignalP"/>
    </source>
</evidence>
<accession>A0A836EDB8</accession>
<evidence type="ECO:0000259" key="13">
    <source>
        <dbReference type="Pfam" id="PF01433"/>
    </source>
</evidence>
<feature type="domain" description="ERAP1-like C-terminal" evidence="14">
    <location>
        <begin position="1213"/>
        <end position="1480"/>
    </location>
</feature>
<name>A0A836EDB8_9HYME</name>
<feature type="signal peptide" evidence="12">
    <location>
        <begin position="1"/>
        <end position="22"/>
    </location>
</feature>
<dbReference type="InterPro" id="IPR045357">
    <property type="entry name" value="Aminopeptidase_N-like_N"/>
</dbReference>
<keyword evidence="5 10" id="KW-0479">Metal-binding</keyword>
<dbReference type="Gene3D" id="2.60.40.1910">
    <property type="match status" value="2"/>
</dbReference>
<comment type="caution">
    <text evidence="16">The sequence shown here is derived from an EMBL/GenBank/DDBJ whole genome shotgun (WGS) entry which is preliminary data.</text>
</comment>
<protein>
    <submittedName>
        <fullName evidence="16">AMPQ Aminopeptidase</fullName>
    </submittedName>
</protein>
<evidence type="ECO:0000313" key="16">
    <source>
        <dbReference type="EMBL" id="KAG5312128.1"/>
    </source>
</evidence>
<evidence type="ECO:0000256" key="4">
    <source>
        <dbReference type="ARBA" id="ARBA00022670"/>
    </source>
</evidence>
<keyword evidence="6" id="KW-0378">Hydrolase</keyword>
<sequence>MKIGMGFLILLLNSGLLLFGAADLISDKDLKRESLLEMAGNRLPDNIYPVHYIIQLDLHYSMNKHITSQGRCTIFIQINSPTNNLNLHADTSQIHKLYFQELKTLYKEEKKETSYVMFFPVSSTYNSKNNVWVFYFDKKIPPGSYSLNLIFEYAEVNSEGVFRTSFINDEGNTTWLVALDFLPIGARRIFPCWDEPRFLATFEIFMNIITSEYNYTILSNTPTRNTTSYILDFQKIMQVEVTSRIPTYHVSAILLSHFTTIKLLFFETPSILRMLQLMLSKDIFQKGITIYLNKDPLDDVTTIDAFWFAIQNAYDASVNNVRLNVEELMNAWTKQQHYPVVKVTRNNSNVTILIENMNEKNWWIPYTTTTNANKHRPDFSLLTLQSNIRFPLVGEELNLNVGSNWIIVNVQQIGYYRVNYDKTSLGQISEYLNSDEHHINKIHVLNRAQIIDDAFYFFMRNEIDLNVFLNLTKYLWRETNFIAWYPMFKGLEYMSIFFHYQSSSYMKENMLRIVNKIFVEIIRDDSDYLFDISLKEEISRWACIFGSFECKEEAYSRLEIHLKNQTVLSRWKQWPYYNGLMVADNNTWYSALHNIHTGKFDLSDYMYLKFIACSEDFFIIRNYIEIIKSAEFYNEIQKDYGQVYIFHFVVERHAKNDTMLDYILANLNEIKPSVNPYLPNNIYPIHYTIHLQLHDINHNTSVFGKCIIQIKIISRTQNISLHADELRIQGLSFRGLKTLYKNYELKFFPVVMTYYSQNNVWAFIFEKELLPGFYNLNLTFEYLEIDSKGLFRTSFINDEGDSTRLVALDFLPIGARRIFPCFDEPRFQTTFDIFIAYNYVNYTILSNTPTIESYVLNIIETMRFNVTSRIPTYHVSAILLSHFITVKSLYFKNLNLNIRYRQQLNPYDIFFARSIVDDITLYFISQEHLKNTTNITHVLIPGFRHDAVSNLGLIYYRETAVIFREEEDPLMRKPEIARLIGRSIAYQCFRNRISPSWWSYMWLIEGITTLFALDAIDENFPNFRIKDLFVVQTLQESLRFDDNFVMKPLITKIQLPSEIESIFSISYYMKAPSILRMLQLMFSNDIFQKGIKTYLSIDPSLDDMTTIDAFWFAIQRAYDSSGIRREGLSIKQLMDAWTKQQHYPVVKVTQNNSRVTILIENMNTNEKNWAIPYTMTTNANERSPDFSVLTLPFDMHFPVVGEELFLNHNGSNWIIINVQQIGYFRVNYDKITLRQISEYLMSDDVNKIHVLNRAQIIDDAFYFFMKKETDLNVFLALTKYLQQETDFIAWYPMFKGLEYMSTFFHYQSSSYIKNNMLSIVNTIFVKTIKHNSDNLFDISLKEEISRWACILGSSECKKEAYSKLQIHLQNQTVLSRWKEWTYCNGLMIADNNTWYSVFDNTNTEKYDLPNYMYLKLMACSEDFFIIRNYIELIRSAEFYNETQKDYGQVYIFHFVVERHAKNDTMLDYILANLDEIKPRYFYLKIYRLNS</sequence>
<dbReference type="GO" id="GO:0098552">
    <property type="term" value="C:side of membrane"/>
    <property type="evidence" value="ECO:0007669"/>
    <property type="project" value="UniProtKB-KW"/>
</dbReference>
<comment type="cofactor">
    <cofactor evidence="10">
        <name>Zn(2+)</name>
        <dbReference type="ChEBI" id="CHEBI:29105"/>
    </cofactor>
    <text evidence="10">Binds 1 zinc ion per subunit.</text>
</comment>
<keyword evidence="4" id="KW-0645">Protease</keyword>
<evidence type="ECO:0000256" key="10">
    <source>
        <dbReference type="PIRSR" id="PIRSR634016-3"/>
    </source>
</evidence>
<dbReference type="Gene3D" id="2.60.40.1730">
    <property type="entry name" value="tricorn interacting facor f3 domain"/>
    <property type="match status" value="2"/>
</dbReference>
<organism evidence="16 17">
    <name type="scientific">Acromyrmex insinuator</name>
    <dbReference type="NCBI Taxonomy" id="230686"/>
    <lineage>
        <taxon>Eukaryota</taxon>
        <taxon>Metazoa</taxon>
        <taxon>Ecdysozoa</taxon>
        <taxon>Arthropoda</taxon>
        <taxon>Hexapoda</taxon>
        <taxon>Insecta</taxon>
        <taxon>Pterygota</taxon>
        <taxon>Neoptera</taxon>
        <taxon>Endopterygota</taxon>
        <taxon>Hymenoptera</taxon>
        <taxon>Apocrita</taxon>
        <taxon>Aculeata</taxon>
        <taxon>Formicoidea</taxon>
        <taxon>Formicidae</taxon>
        <taxon>Myrmicinae</taxon>
        <taxon>Acromyrmex</taxon>
    </lineage>
</organism>
<feature type="non-terminal residue" evidence="16">
    <location>
        <position position="1"/>
    </location>
</feature>